<dbReference type="Gene3D" id="1.10.510.10">
    <property type="entry name" value="Transferase(Phosphotransferase) domain 1"/>
    <property type="match status" value="1"/>
</dbReference>
<evidence type="ECO:0000256" key="5">
    <source>
        <dbReference type="ARBA" id="ARBA00022777"/>
    </source>
</evidence>
<comment type="caution">
    <text evidence="10">The sequence shown here is derived from an EMBL/GenBank/DDBJ whole genome shotgun (WGS) entry which is preliminary data.</text>
</comment>
<sequence>MDGIHRSRDTLLKSHISKRVNPSATLTMAESMLQTGHVVKDKWQVINKIGQGAFGEVYKCKEFKSNRQVALKLVSKERIASASHLLKLEVTVLKELQGKHYFPKFVGFGKTERFDYLVMELLGPSLSELKRHQPERKFSLSTTLRLGYMMLKCIHSIHKAGYLHRDIKPSNFTIGVSGDNRRRVYLLDFGLARQYVLENGEVRPPRYKVSFHGTPRYASLRVLQGKEAGRQDDLMSLFYTLSEFSFTDLPWKHIRDYREMALAKESFDHQILVKEFPDEFQDFYNHISGLTFFDKPDYELLYSVFDRCIKCRGVKDTDPFDFEEGGNQPVSNNTRKENISSVHTKSSSDIRIIGCASYEESEKGKEQIKRSRSTSNNLHHLIVKSGTEDIRKDQLLRSKSSNNMMNKKNINNYYNNNSKDTGFSVSPFNTNSHCQPSTSISIEPEFPVKSSAQNLNNKKGKGKLKSQSSVESNKHCMSQQSESLFMETLSKEIFSFETSKAENSQLRQGLSLNKFLKKESILSRTPCFTALSAFRCYKDKGKKQKSRHSVRRSVSHPASIPSHLLIKSIFHDSNRAQGPQGLPRCWSCPTISLFIRSDLKPPLKQQASFDENVYEVDVMRNVAAKQLTDDIVHVDCRRNSLPLISTSKTLVKEQQITSEENKEQFQDKVSTAINIDVPTVQKSEIQKNIPLNAEQHNGWKGLENNISVQETVNRVQKSFSDSNVSRRTVNNNVQVKYDSQIKNIMIHNQVKLEKNVLKKSAKFISFTENDDNRFNIDKNIPILTVESINSNDQLKYELNKSDCSNLRGHKFSEYINTFDKVIKEEQPVFEKNCDIDEYAVHVLSNANQNPIEKCSVSHTKETETNSDSHDINEDEMAPYQDKISTSHDLYPVCEAVTQFAGRHHENNTSDELRKEQFSEKIELSEIPETEVNNTLGVPGTQNINNFSLLVEENSQNEMFNNKSSENDLSNEIKDQISDTSIQKNMDTCEQKQVHRRHRANSENKYVKDESELKLNFIRRRQRPSSVIYEERVSSEFSEESEPQKYSTYLSSYSLRDKVISGFLQNNESAVTHELLQPPPGDPPADYCLPSRRRRYRRAVTSLTTVS</sequence>
<evidence type="ECO:0000256" key="3">
    <source>
        <dbReference type="ARBA" id="ARBA00022679"/>
    </source>
</evidence>
<evidence type="ECO:0000313" key="10">
    <source>
        <dbReference type="EMBL" id="GFU62718.1"/>
    </source>
</evidence>
<dbReference type="PROSITE" id="PS00107">
    <property type="entry name" value="PROTEIN_KINASE_ATP"/>
    <property type="match status" value="1"/>
</dbReference>
<dbReference type="Pfam" id="PF00069">
    <property type="entry name" value="Pkinase"/>
    <property type="match status" value="1"/>
</dbReference>
<protein>
    <recommendedName>
        <fullName evidence="1">non-specific serine/threonine protein kinase</fullName>
        <ecNumber evidence="1">2.7.11.1</ecNumber>
    </recommendedName>
</protein>
<keyword evidence="5 10" id="KW-0418">Kinase</keyword>
<evidence type="ECO:0000256" key="2">
    <source>
        <dbReference type="ARBA" id="ARBA00022527"/>
    </source>
</evidence>
<organism evidence="10 11">
    <name type="scientific">Nephila pilipes</name>
    <name type="common">Giant wood spider</name>
    <name type="synonym">Nephila maculata</name>
    <dbReference type="NCBI Taxonomy" id="299642"/>
    <lineage>
        <taxon>Eukaryota</taxon>
        <taxon>Metazoa</taxon>
        <taxon>Ecdysozoa</taxon>
        <taxon>Arthropoda</taxon>
        <taxon>Chelicerata</taxon>
        <taxon>Arachnida</taxon>
        <taxon>Araneae</taxon>
        <taxon>Araneomorphae</taxon>
        <taxon>Entelegynae</taxon>
        <taxon>Araneoidea</taxon>
        <taxon>Nephilidae</taxon>
        <taxon>Nephila</taxon>
    </lineage>
</organism>
<feature type="domain" description="Protein kinase" evidence="9">
    <location>
        <begin position="43"/>
        <end position="305"/>
    </location>
</feature>
<keyword evidence="11" id="KW-1185">Reference proteome</keyword>
<dbReference type="SMART" id="SM00220">
    <property type="entry name" value="S_TKc"/>
    <property type="match status" value="1"/>
</dbReference>
<accession>A0A8X6UXX7</accession>
<evidence type="ECO:0000256" key="1">
    <source>
        <dbReference type="ARBA" id="ARBA00012513"/>
    </source>
</evidence>
<dbReference type="InterPro" id="IPR000719">
    <property type="entry name" value="Prot_kinase_dom"/>
</dbReference>
<keyword evidence="4 7" id="KW-0547">Nucleotide-binding</keyword>
<feature type="compositionally biased region" description="Polar residues" evidence="8">
    <location>
        <begin position="328"/>
        <end position="343"/>
    </location>
</feature>
<evidence type="ECO:0000256" key="6">
    <source>
        <dbReference type="ARBA" id="ARBA00022840"/>
    </source>
</evidence>
<dbReference type="InterPro" id="IPR017441">
    <property type="entry name" value="Protein_kinase_ATP_BS"/>
</dbReference>
<dbReference type="InterPro" id="IPR011009">
    <property type="entry name" value="Kinase-like_dom_sf"/>
</dbReference>
<dbReference type="CDD" id="cd14017">
    <property type="entry name" value="STKc_TTBK"/>
    <property type="match status" value="1"/>
</dbReference>
<dbReference type="GO" id="GO:0005524">
    <property type="term" value="F:ATP binding"/>
    <property type="evidence" value="ECO:0007669"/>
    <property type="project" value="UniProtKB-UniRule"/>
</dbReference>
<keyword evidence="2" id="KW-0723">Serine/threonine-protein kinase</keyword>
<name>A0A8X6UXX7_NEPPI</name>
<keyword evidence="3" id="KW-0808">Transferase</keyword>
<dbReference type="InterPro" id="IPR008271">
    <property type="entry name" value="Ser/Thr_kinase_AS"/>
</dbReference>
<dbReference type="EC" id="2.7.11.1" evidence="1"/>
<dbReference type="PANTHER" id="PTHR11909">
    <property type="entry name" value="CASEIN KINASE-RELATED"/>
    <property type="match status" value="1"/>
</dbReference>
<reference evidence="10" key="1">
    <citation type="submission" date="2020-08" db="EMBL/GenBank/DDBJ databases">
        <title>Multicomponent nature underlies the extraordinary mechanical properties of spider dragline silk.</title>
        <authorList>
            <person name="Kono N."/>
            <person name="Nakamura H."/>
            <person name="Mori M."/>
            <person name="Yoshida Y."/>
            <person name="Ohtoshi R."/>
            <person name="Malay A.D."/>
            <person name="Moran D.A.P."/>
            <person name="Tomita M."/>
            <person name="Numata K."/>
            <person name="Arakawa K."/>
        </authorList>
    </citation>
    <scope>NUCLEOTIDE SEQUENCE</scope>
</reference>
<dbReference type="InterPro" id="IPR047916">
    <property type="entry name" value="TTBK_Asator-like_STKc"/>
</dbReference>
<dbReference type="PROSITE" id="PS00108">
    <property type="entry name" value="PROTEIN_KINASE_ST"/>
    <property type="match status" value="1"/>
</dbReference>
<dbReference type="GO" id="GO:0004674">
    <property type="term" value="F:protein serine/threonine kinase activity"/>
    <property type="evidence" value="ECO:0007669"/>
    <property type="project" value="UniProtKB-KW"/>
</dbReference>
<dbReference type="SUPFAM" id="SSF56112">
    <property type="entry name" value="Protein kinase-like (PK-like)"/>
    <property type="match status" value="1"/>
</dbReference>
<keyword evidence="6 7" id="KW-0067">ATP-binding</keyword>
<feature type="region of interest" description="Disordered" evidence="8">
    <location>
        <begin position="453"/>
        <end position="473"/>
    </location>
</feature>
<dbReference type="Proteomes" id="UP000887013">
    <property type="component" value="Unassembled WGS sequence"/>
</dbReference>
<dbReference type="PROSITE" id="PS50011">
    <property type="entry name" value="PROTEIN_KINASE_DOM"/>
    <property type="match status" value="1"/>
</dbReference>
<dbReference type="AlphaFoldDB" id="A0A8X6UXX7"/>
<feature type="binding site" evidence="7">
    <location>
        <position position="72"/>
    </location>
    <ligand>
        <name>ATP</name>
        <dbReference type="ChEBI" id="CHEBI:30616"/>
    </ligand>
</feature>
<evidence type="ECO:0000256" key="7">
    <source>
        <dbReference type="PROSITE-ProRule" id="PRU10141"/>
    </source>
</evidence>
<evidence type="ECO:0000313" key="11">
    <source>
        <dbReference type="Proteomes" id="UP000887013"/>
    </source>
</evidence>
<evidence type="ECO:0000256" key="8">
    <source>
        <dbReference type="SAM" id="MobiDB-lite"/>
    </source>
</evidence>
<evidence type="ECO:0000256" key="4">
    <source>
        <dbReference type="ARBA" id="ARBA00022741"/>
    </source>
</evidence>
<feature type="region of interest" description="Disordered" evidence="8">
    <location>
        <begin position="322"/>
        <end position="343"/>
    </location>
</feature>
<evidence type="ECO:0000259" key="9">
    <source>
        <dbReference type="PROSITE" id="PS50011"/>
    </source>
</evidence>
<dbReference type="InterPro" id="IPR050235">
    <property type="entry name" value="CK1_Ser-Thr_kinase"/>
</dbReference>
<dbReference type="OrthoDB" id="5979581at2759"/>
<dbReference type="EMBL" id="BMAW01041199">
    <property type="protein sequence ID" value="GFU62718.1"/>
    <property type="molecule type" value="Genomic_DNA"/>
</dbReference>
<proteinExistence type="predicted"/>
<gene>
    <name evidence="10" type="primary">Asator</name>
    <name evidence="10" type="ORF">NPIL_223632</name>
</gene>